<feature type="transmembrane region" description="Helical" evidence="6">
    <location>
        <begin position="119"/>
        <end position="136"/>
    </location>
</feature>
<dbReference type="NCBIfam" id="TIGR00704">
    <property type="entry name" value="NaPi_cotrn_rel"/>
    <property type="match status" value="1"/>
</dbReference>
<gene>
    <name evidence="8" type="ORF">SAMN02745114_00557</name>
</gene>
<feature type="transmembrane region" description="Helical" evidence="6">
    <location>
        <begin position="218"/>
        <end position="241"/>
    </location>
</feature>
<dbReference type="STRING" id="290054.SAMN02745114_00557"/>
<evidence type="ECO:0000313" key="8">
    <source>
        <dbReference type="EMBL" id="SJZ44013.1"/>
    </source>
</evidence>
<evidence type="ECO:0000256" key="3">
    <source>
        <dbReference type="ARBA" id="ARBA00022692"/>
    </source>
</evidence>
<organism evidence="8 9">
    <name type="scientific">Eubacterium coprostanoligenes</name>
    <dbReference type="NCBI Taxonomy" id="290054"/>
    <lineage>
        <taxon>Bacteria</taxon>
        <taxon>Bacillati</taxon>
        <taxon>Bacillota</taxon>
        <taxon>Clostridia</taxon>
        <taxon>Eubacteriales</taxon>
        <taxon>Eubacteriaceae</taxon>
        <taxon>Eubacterium</taxon>
    </lineage>
</organism>
<evidence type="ECO:0000313" key="9">
    <source>
        <dbReference type="Proteomes" id="UP000190657"/>
    </source>
</evidence>
<keyword evidence="4 6" id="KW-1133">Transmembrane helix</keyword>
<feature type="transmembrane region" description="Helical" evidence="6">
    <location>
        <begin position="253"/>
        <end position="274"/>
    </location>
</feature>
<protein>
    <submittedName>
        <fullName evidence="8">Phosphate:Na+ symporter</fullName>
    </submittedName>
</protein>
<name>A0A1T4KNP6_9FIRM</name>
<feature type="transmembrane region" description="Helical" evidence="6">
    <location>
        <begin position="86"/>
        <end position="107"/>
    </location>
</feature>
<evidence type="ECO:0000256" key="2">
    <source>
        <dbReference type="ARBA" id="ARBA00022475"/>
    </source>
</evidence>
<keyword evidence="2" id="KW-1003">Cell membrane</keyword>
<dbReference type="NCBIfam" id="NF037997">
    <property type="entry name" value="Na_Pi_symport"/>
    <property type="match status" value="1"/>
</dbReference>
<dbReference type="InterPro" id="IPR038078">
    <property type="entry name" value="PhoU-like_sf"/>
</dbReference>
<evidence type="ECO:0000256" key="1">
    <source>
        <dbReference type="ARBA" id="ARBA00004651"/>
    </source>
</evidence>
<evidence type="ECO:0000256" key="5">
    <source>
        <dbReference type="ARBA" id="ARBA00023136"/>
    </source>
</evidence>
<dbReference type="PANTHER" id="PTHR10010">
    <property type="entry name" value="SOLUTE CARRIER FAMILY 34 SODIUM PHOSPHATE , MEMBER 2-RELATED"/>
    <property type="match status" value="1"/>
</dbReference>
<dbReference type="Proteomes" id="UP000190657">
    <property type="component" value="Unassembled WGS sequence"/>
</dbReference>
<dbReference type="Pfam" id="PF02690">
    <property type="entry name" value="Na_Pi_cotrans"/>
    <property type="match status" value="2"/>
</dbReference>
<evidence type="ECO:0000256" key="6">
    <source>
        <dbReference type="SAM" id="Phobius"/>
    </source>
</evidence>
<dbReference type="GO" id="GO:0005886">
    <property type="term" value="C:plasma membrane"/>
    <property type="evidence" value="ECO:0007669"/>
    <property type="project" value="UniProtKB-SubCell"/>
</dbReference>
<accession>A0A1T4KNP6</accession>
<dbReference type="InterPro" id="IPR003841">
    <property type="entry name" value="Na/Pi_transpt"/>
</dbReference>
<feature type="domain" description="PhoU" evidence="7">
    <location>
        <begin position="464"/>
        <end position="540"/>
    </location>
</feature>
<proteinExistence type="predicted"/>
<dbReference type="Gene3D" id="1.20.58.220">
    <property type="entry name" value="Phosphate transport system protein phou homolog 2, domain 2"/>
    <property type="match status" value="1"/>
</dbReference>
<dbReference type="SUPFAM" id="SSF109755">
    <property type="entry name" value="PhoU-like"/>
    <property type="match status" value="1"/>
</dbReference>
<dbReference type="GO" id="GO:0044341">
    <property type="term" value="P:sodium-dependent phosphate transport"/>
    <property type="evidence" value="ECO:0007669"/>
    <property type="project" value="InterPro"/>
</dbReference>
<feature type="domain" description="PhoU" evidence="7">
    <location>
        <begin position="355"/>
        <end position="438"/>
    </location>
</feature>
<dbReference type="Pfam" id="PF01895">
    <property type="entry name" value="PhoU"/>
    <property type="match status" value="2"/>
</dbReference>
<feature type="transmembrane region" description="Helical" evidence="6">
    <location>
        <begin position="286"/>
        <end position="307"/>
    </location>
</feature>
<dbReference type="InterPro" id="IPR026022">
    <property type="entry name" value="PhoU_dom"/>
</dbReference>
<dbReference type="InterPro" id="IPR004633">
    <property type="entry name" value="NaPi_cotrn-rel/YqeW-like"/>
</dbReference>
<dbReference type="AlphaFoldDB" id="A0A1T4KNP6"/>
<dbReference type="EMBL" id="FUWW01000004">
    <property type="protein sequence ID" value="SJZ44013.1"/>
    <property type="molecule type" value="Genomic_DNA"/>
</dbReference>
<sequence length="584" mass="63708">MSIFDALKMVGGLCLFLFGMNTMGEALERRAGNKLRGILAKMTTNKFAGFLTGCAVTAVIQSSSATTVMVVGFVNSGLMNLRQAINVIMGANVGTTVTSWILSLSGISSENVWVSLLKPSSFTPVLALVGIILYMFSKKSEKKDSGIVLLSFATLMFGMETMSGSVSGLSEVPEFQQMFVMFKNPFLGVLVGAVLTGIIQSSSASVGILQALAVTGQVSLGAAIPIIMGQNIGTCVTALISSVGANKNAKRTAFVHLMFNVIGSIFMLVLFSIWKYGFEPAVLDTPATAFSIAVVHTIFNVLCVALLMPNAKLLEKLALKFIKDDEEPEEVEILDSRLLATPTLALQQCYSVAIKMANCSERAIEKSITCITNYTDADAERIRKDEAKCDRYEDVIGTYLVNLSSQKMGDEESEQAAALLKMIGDLERISDHAVNVLNSTEELRQKGYTLTEDAIKELDILTGATKEILDITFKALKDTDTEIAKRVQPLEQVIDIIKEKMRTHHIRRMQQGLCTIEAGFVWSDLLTDLERVSDHCSNIAGCLIDASIMHNLSIHETQRIAEDSSSDYGKLFKDYSKKYSFSNI</sequence>
<dbReference type="RefSeq" id="WP_078768057.1">
    <property type="nucleotide sequence ID" value="NZ_FUWW01000004.1"/>
</dbReference>
<keyword evidence="5 6" id="KW-0472">Membrane</keyword>
<evidence type="ECO:0000259" key="7">
    <source>
        <dbReference type="Pfam" id="PF01895"/>
    </source>
</evidence>
<comment type="subcellular location">
    <subcellularLocation>
        <location evidence="1">Cell membrane</location>
        <topology evidence="1">Multi-pass membrane protein</topology>
    </subcellularLocation>
</comment>
<dbReference type="OrthoDB" id="9763003at2"/>
<keyword evidence="3 6" id="KW-0812">Transmembrane</keyword>
<feature type="transmembrane region" description="Helical" evidence="6">
    <location>
        <begin position="50"/>
        <end position="74"/>
    </location>
</feature>
<feature type="transmembrane region" description="Helical" evidence="6">
    <location>
        <begin position="186"/>
        <end position="212"/>
    </location>
</feature>
<dbReference type="PANTHER" id="PTHR10010:SF46">
    <property type="entry name" value="SODIUM-DEPENDENT PHOSPHATE TRANSPORT PROTEIN 2B"/>
    <property type="match status" value="1"/>
</dbReference>
<evidence type="ECO:0000256" key="4">
    <source>
        <dbReference type="ARBA" id="ARBA00022989"/>
    </source>
</evidence>
<keyword evidence="9" id="KW-1185">Reference proteome</keyword>
<dbReference type="GO" id="GO:0005436">
    <property type="term" value="F:sodium:phosphate symporter activity"/>
    <property type="evidence" value="ECO:0007669"/>
    <property type="project" value="InterPro"/>
</dbReference>
<reference evidence="8 9" key="1">
    <citation type="submission" date="2017-02" db="EMBL/GenBank/DDBJ databases">
        <authorList>
            <person name="Peterson S.W."/>
        </authorList>
    </citation>
    <scope>NUCLEOTIDE SEQUENCE [LARGE SCALE GENOMIC DNA]</scope>
    <source>
        <strain evidence="8 9">ATCC 51222</strain>
    </source>
</reference>